<reference evidence="2 3" key="1">
    <citation type="journal article" date="2023" name="Plants (Basel)">
        <title>Bridging the Gap: Combining Genomics and Transcriptomics Approaches to Understand Stylosanthes scabra, an Orphan Legume from the Brazilian Caatinga.</title>
        <authorList>
            <person name="Ferreira-Neto J.R.C."/>
            <person name="da Silva M.D."/>
            <person name="Binneck E."/>
            <person name="de Melo N.F."/>
            <person name="da Silva R.H."/>
            <person name="de Melo A.L.T.M."/>
            <person name="Pandolfi V."/>
            <person name="Bustamante F.O."/>
            <person name="Brasileiro-Vidal A.C."/>
            <person name="Benko-Iseppon A.M."/>
        </authorList>
    </citation>
    <scope>NUCLEOTIDE SEQUENCE [LARGE SCALE GENOMIC DNA]</scope>
    <source>
        <tissue evidence="2">Leaves</tissue>
    </source>
</reference>
<keyword evidence="3" id="KW-1185">Reference proteome</keyword>
<accession>A0ABU6XX40</accession>
<evidence type="ECO:0000313" key="2">
    <source>
        <dbReference type="EMBL" id="MED6202937.1"/>
    </source>
</evidence>
<gene>
    <name evidence="2" type="ORF">PIB30_110583</name>
</gene>
<name>A0ABU6XX40_9FABA</name>
<evidence type="ECO:0000313" key="3">
    <source>
        <dbReference type="Proteomes" id="UP001341840"/>
    </source>
</evidence>
<feature type="non-terminal residue" evidence="2">
    <location>
        <position position="1"/>
    </location>
</feature>
<protein>
    <submittedName>
        <fullName evidence="2">Uncharacterized protein</fullName>
    </submittedName>
</protein>
<sequence>NRFSPVGIDSGTLVPPKTHTRQERIDSDPLESTLIHRLYNIHSELGRIDSAHSRIDSNPLNTYFLRFVGARIDSAGLESTLDT</sequence>
<dbReference type="EMBL" id="JASCZI010217814">
    <property type="protein sequence ID" value="MED6202937.1"/>
    <property type="molecule type" value="Genomic_DNA"/>
</dbReference>
<comment type="caution">
    <text evidence="2">The sequence shown here is derived from an EMBL/GenBank/DDBJ whole genome shotgun (WGS) entry which is preliminary data.</text>
</comment>
<proteinExistence type="predicted"/>
<evidence type="ECO:0000256" key="1">
    <source>
        <dbReference type="SAM" id="MobiDB-lite"/>
    </source>
</evidence>
<feature type="region of interest" description="Disordered" evidence="1">
    <location>
        <begin position="1"/>
        <end position="23"/>
    </location>
</feature>
<organism evidence="2 3">
    <name type="scientific">Stylosanthes scabra</name>
    <dbReference type="NCBI Taxonomy" id="79078"/>
    <lineage>
        <taxon>Eukaryota</taxon>
        <taxon>Viridiplantae</taxon>
        <taxon>Streptophyta</taxon>
        <taxon>Embryophyta</taxon>
        <taxon>Tracheophyta</taxon>
        <taxon>Spermatophyta</taxon>
        <taxon>Magnoliopsida</taxon>
        <taxon>eudicotyledons</taxon>
        <taxon>Gunneridae</taxon>
        <taxon>Pentapetalae</taxon>
        <taxon>rosids</taxon>
        <taxon>fabids</taxon>
        <taxon>Fabales</taxon>
        <taxon>Fabaceae</taxon>
        <taxon>Papilionoideae</taxon>
        <taxon>50 kb inversion clade</taxon>
        <taxon>dalbergioids sensu lato</taxon>
        <taxon>Dalbergieae</taxon>
        <taxon>Pterocarpus clade</taxon>
        <taxon>Stylosanthes</taxon>
    </lineage>
</organism>
<dbReference type="Proteomes" id="UP001341840">
    <property type="component" value="Unassembled WGS sequence"/>
</dbReference>